<sequence length="121" mass="13777">MSENILDPLTLFKALADDTRLHCLLLIAAEDELCVCELIEALQQAQPKISRHLGQLRRLGLLLDRRQGQWVYYRLNPEMPEWAQSVISSTLTHAPASYSEAIQRLQEMGERPARSVNCCSE</sequence>
<keyword evidence="4" id="KW-0804">Transcription</keyword>
<dbReference type="PANTHER" id="PTHR33154">
    <property type="entry name" value="TRANSCRIPTIONAL REGULATOR, ARSR FAMILY"/>
    <property type="match status" value="1"/>
</dbReference>
<keyword evidence="7" id="KW-1185">Reference proteome</keyword>
<dbReference type="AlphaFoldDB" id="M7P068"/>
<dbReference type="SMART" id="SM00418">
    <property type="entry name" value="HTH_ARSR"/>
    <property type="match status" value="1"/>
</dbReference>
<dbReference type="PATRIC" id="fig|1286106.3.peg.1675"/>
<dbReference type="InterPro" id="IPR011991">
    <property type="entry name" value="ArsR-like_HTH"/>
</dbReference>
<dbReference type="PROSITE" id="PS50987">
    <property type="entry name" value="HTH_ARSR_2"/>
    <property type="match status" value="1"/>
</dbReference>
<dbReference type="PRINTS" id="PR00778">
    <property type="entry name" value="HTHARSR"/>
</dbReference>
<dbReference type="InterPro" id="IPR036390">
    <property type="entry name" value="WH_DNA-bd_sf"/>
</dbReference>
<proteinExistence type="predicted"/>
<evidence type="ECO:0000259" key="5">
    <source>
        <dbReference type="PROSITE" id="PS50987"/>
    </source>
</evidence>
<dbReference type="PANTHER" id="PTHR33154:SF18">
    <property type="entry name" value="ARSENICAL RESISTANCE OPERON REPRESSOR"/>
    <property type="match status" value="1"/>
</dbReference>
<dbReference type="OrthoDB" id="9793058at2"/>
<comment type="caution">
    <text evidence="6">The sequence shown here is derived from an EMBL/GenBank/DDBJ whole genome shotgun (WGS) entry which is preliminary data.</text>
</comment>
<dbReference type="InterPro" id="IPR001845">
    <property type="entry name" value="HTH_ArsR_DNA-bd_dom"/>
</dbReference>
<evidence type="ECO:0000256" key="2">
    <source>
        <dbReference type="ARBA" id="ARBA00023015"/>
    </source>
</evidence>
<keyword evidence="3" id="KW-0238">DNA-binding</keyword>
<organism evidence="6 7">
    <name type="scientific">Methylophaga lonarensis MPL</name>
    <dbReference type="NCBI Taxonomy" id="1286106"/>
    <lineage>
        <taxon>Bacteria</taxon>
        <taxon>Pseudomonadati</taxon>
        <taxon>Pseudomonadota</taxon>
        <taxon>Gammaproteobacteria</taxon>
        <taxon>Thiotrichales</taxon>
        <taxon>Piscirickettsiaceae</taxon>
        <taxon>Methylophaga</taxon>
    </lineage>
</organism>
<protein>
    <submittedName>
        <fullName evidence="6">Arsenical resistance operon repressor</fullName>
    </submittedName>
</protein>
<dbReference type="NCBIfam" id="NF033788">
    <property type="entry name" value="HTH_metalloreg"/>
    <property type="match status" value="1"/>
</dbReference>
<dbReference type="GO" id="GO:0046685">
    <property type="term" value="P:response to arsenic-containing substance"/>
    <property type="evidence" value="ECO:0007669"/>
    <property type="project" value="UniProtKB-KW"/>
</dbReference>
<evidence type="ECO:0000256" key="3">
    <source>
        <dbReference type="ARBA" id="ARBA00023125"/>
    </source>
</evidence>
<keyword evidence="2" id="KW-0805">Transcription regulation</keyword>
<evidence type="ECO:0000256" key="1">
    <source>
        <dbReference type="ARBA" id="ARBA00022849"/>
    </source>
</evidence>
<dbReference type="eggNOG" id="COG0640">
    <property type="taxonomic scope" value="Bacteria"/>
</dbReference>
<dbReference type="NCBIfam" id="NF007528">
    <property type="entry name" value="PRK10141.1"/>
    <property type="match status" value="1"/>
</dbReference>
<gene>
    <name evidence="6" type="ORF">MPL1_08347</name>
</gene>
<evidence type="ECO:0000313" key="6">
    <source>
        <dbReference type="EMBL" id="EMR12856.1"/>
    </source>
</evidence>
<dbReference type="Gene3D" id="1.10.10.10">
    <property type="entry name" value="Winged helix-like DNA-binding domain superfamily/Winged helix DNA-binding domain"/>
    <property type="match status" value="1"/>
</dbReference>
<dbReference type="InterPro" id="IPR036388">
    <property type="entry name" value="WH-like_DNA-bd_sf"/>
</dbReference>
<dbReference type="GO" id="GO:0003677">
    <property type="term" value="F:DNA binding"/>
    <property type="evidence" value="ECO:0007669"/>
    <property type="project" value="UniProtKB-KW"/>
</dbReference>
<dbReference type="FunFam" id="1.10.10.10:FF:000279">
    <property type="entry name" value="Transcriptional regulator, ArsR family"/>
    <property type="match status" value="1"/>
</dbReference>
<evidence type="ECO:0000313" key="7">
    <source>
        <dbReference type="Proteomes" id="UP000012019"/>
    </source>
</evidence>
<keyword evidence="1" id="KW-0059">Arsenical resistance</keyword>
<dbReference type="InterPro" id="IPR051081">
    <property type="entry name" value="HTH_MetalResp_TranReg"/>
</dbReference>
<evidence type="ECO:0000256" key="4">
    <source>
        <dbReference type="ARBA" id="ARBA00023163"/>
    </source>
</evidence>
<dbReference type="STRING" id="1286106.MPL1_08347"/>
<dbReference type="Pfam" id="PF01022">
    <property type="entry name" value="HTH_5"/>
    <property type="match status" value="1"/>
</dbReference>
<dbReference type="RefSeq" id="WP_009726647.1">
    <property type="nucleotide sequence ID" value="NZ_APHR01000040.1"/>
</dbReference>
<name>M7P068_9GAMM</name>
<feature type="domain" description="HTH arsR-type" evidence="5">
    <location>
        <begin position="1"/>
        <end position="98"/>
    </location>
</feature>
<dbReference type="SUPFAM" id="SSF46785">
    <property type="entry name" value="Winged helix' DNA-binding domain"/>
    <property type="match status" value="1"/>
</dbReference>
<reference evidence="6 7" key="1">
    <citation type="journal article" date="2013" name="Genome Announc.">
        <title>Draft Genome Sequence of Methylophaga lonarensis MPLT, a Haloalkaliphilic (Non-Methane-Utilizing) Methylotroph.</title>
        <authorList>
            <person name="Shetty S.A."/>
            <person name="Marathe N.P."/>
            <person name="Munot H."/>
            <person name="Antony C.P."/>
            <person name="Dhotre D.P."/>
            <person name="Murrell J.C."/>
            <person name="Shouche Y.S."/>
        </authorList>
    </citation>
    <scope>NUCLEOTIDE SEQUENCE [LARGE SCALE GENOMIC DNA]</scope>
    <source>
        <strain evidence="6 7">MPL</strain>
    </source>
</reference>
<dbReference type="EMBL" id="APHR01000040">
    <property type="protein sequence ID" value="EMR12856.1"/>
    <property type="molecule type" value="Genomic_DNA"/>
</dbReference>
<dbReference type="GO" id="GO:0003700">
    <property type="term" value="F:DNA-binding transcription factor activity"/>
    <property type="evidence" value="ECO:0007669"/>
    <property type="project" value="InterPro"/>
</dbReference>
<accession>M7P068</accession>
<dbReference type="Proteomes" id="UP000012019">
    <property type="component" value="Unassembled WGS sequence"/>
</dbReference>
<dbReference type="CDD" id="cd00090">
    <property type="entry name" value="HTH_ARSR"/>
    <property type="match status" value="1"/>
</dbReference>